<accession>A0A1N7IEB4</accession>
<keyword evidence="2" id="KW-1185">Reference proteome</keyword>
<organism evidence="1 2">
    <name type="scientific">Chryseobacterium shigense</name>
    <dbReference type="NCBI Taxonomy" id="297244"/>
    <lineage>
        <taxon>Bacteria</taxon>
        <taxon>Pseudomonadati</taxon>
        <taxon>Bacteroidota</taxon>
        <taxon>Flavobacteriia</taxon>
        <taxon>Flavobacteriales</taxon>
        <taxon>Weeksellaceae</taxon>
        <taxon>Chryseobacterium group</taxon>
        <taxon>Chryseobacterium</taxon>
    </lineage>
</organism>
<name>A0A1N7IEB4_9FLAO</name>
<protein>
    <submittedName>
        <fullName evidence="1">Uncharacterized protein</fullName>
    </submittedName>
</protein>
<reference evidence="2" key="1">
    <citation type="submission" date="2017-01" db="EMBL/GenBank/DDBJ databases">
        <authorList>
            <person name="Varghese N."/>
            <person name="Submissions S."/>
        </authorList>
    </citation>
    <scope>NUCLEOTIDE SEQUENCE [LARGE SCALE GENOMIC DNA]</scope>
    <source>
        <strain evidence="2">DSM 17126</strain>
    </source>
</reference>
<proteinExistence type="predicted"/>
<dbReference type="EMBL" id="FTNY01000003">
    <property type="protein sequence ID" value="SIS35424.1"/>
    <property type="molecule type" value="Genomic_DNA"/>
</dbReference>
<dbReference type="AlphaFoldDB" id="A0A1N7IEB4"/>
<dbReference type="Proteomes" id="UP000186373">
    <property type="component" value="Unassembled WGS sequence"/>
</dbReference>
<dbReference type="RefSeq" id="WP_076507112.1">
    <property type="nucleotide sequence ID" value="NZ_FTNY01000003.1"/>
</dbReference>
<gene>
    <name evidence="1" type="ORF">SAMN05421639_103282</name>
</gene>
<sequence length="128" mass="15546">MEDIEKIRQQLISSKYSLGKDDILNEKLIHLEKVISEDLVVVDLEKESIKIQFNLNENYYFENVKDIFFNFFKGDYTIKYYCNNESLLYSKFIWKNKELKKFNFKTKYGFLRCKKINKIEQVQGIAWE</sequence>
<evidence type="ECO:0000313" key="1">
    <source>
        <dbReference type="EMBL" id="SIS35424.1"/>
    </source>
</evidence>
<evidence type="ECO:0000313" key="2">
    <source>
        <dbReference type="Proteomes" id="UP000186373"/>
    </source>
</evidence>
<dbReference type="OrthoDB" id="1269669at2"/>